<name>A0A174R355_9FIRM</name>
<reference evidence="1 3" key="1">
    <citation type="submission" date="2015-09" db="EMBL/GenBank/DDBJ databases">
        <authorList>
            <consortium name="Pathogen Informatics"/>
        </authorList>
    </citation>
    <scope>NUCLEOTIDE SEQUENCE [LARGE SCALE GENOMIC DNA]</scope>
    <source>
        <strain evidence="1 3">2789STDY5834939</strain>
    </source>
</reference>
<gene>
    <name evidence="2" type="ORF">DXC40_11960</name>
    <name evidence="1" type="ORF">ERS852551_01993</name>
</gene>
<organism evidence="1 3">
    <name type="scientific">Anaerotruncus colihominis</name>
    <dbReference type="NCBI Taxonomy" id="169435"/>
    <lineage>
        <taxon>Bacteria</taxon>
        <taxon>Bacillati</taxon>
        <taxon>Bacillota</taxon>
        <taxon>Clostridia</taxon>
        <taxon>Eubacteriales</taxon>
        <taxon>Oscillospiraceae</taxon>
        <taxon>Anaerotruncus</taxon>
    </lineage>
</organism>
<dbReference type="AlphaFoldDB" id="A0A174R355"/>
<dbReference type="RefSeq" id="WP_006875055.1">
    <property type="nucleotide sequence ID" value="NZ_CABIWA010000014.1"/>
</dbReference>
<dbReference type="EMBL" id="QVME01000006">
    <property type="protein sequence ID" value="RGE66945.1"/>
    <property type="molecule type" value="Genomic_DNA"/>
</dbReference>
<dbReference type="GeneID" id="72463964"/>
<dbReference type="OrthoDB" id="1707128at2"/>
<dbReference type="EMBL" id="CZBE01000012">
    <property type="protein sequence ID" value="CUP79912.1"/>
    <property type="molecule type" value="Genomic_DNA"/>
</dbReference>
<dbReference type="Proteomes" id="UP000260828">
    <property type="component" value="Unassembled WGS sequence"/>
</dbReference>
<dbReference type="Proteomes" id="UP000095765">
    <property type="component" value="Unassembled WGS sequence"/>
</dbReference>
<accession>A0A174R355</accession>
<reference evidence="2 4" key="2">
    <citation type="submission" date="2018-08" db="EMBL/GenBank/DDBJ databases">
        <title>A genome reference for cultivated species of the human gut microbiota.</title>
        <authorList>
            <person name="Zou Y."/>
            <person name="Xue W."/>
            <person name="Luo G."/>
        </authorList>
    </citation>
    <scope>NUCLEOTIDE SEQUENCE [LARGE SCALE GENOMIC DNA]</scope>
    <source>
        <strain evidence="2 4">TF05-12AC</strain>
    </source>
</reference>
<evidence type="ECO:0000313" key="2">
    <source>
        <dbReference type="EMBL" id="RGE66945.1"/>
    </source>
</evidence>
<evidence type="ECO:0000313" key="4">
    <source>
        <dbReference type="Proteomes" id="UP000260828"/>
    </source>
</evidence>
<sequence>MNKALSLYRELHEAGVSCFSWTLGSEKAATIELKGAYALFVDFDNITSAAEEAAVIAHEYGHIATGTTHRVCSPYDLVERHEHRANKWAIEKLLPRDELYALYADGLTQPWEIAEHAALPEDFVRRAMAYYHDQDAARL</sequence>
<evidence type="ECO:0000313" key="1">
    <source>
        <dbReference type="EMBL" id="CUP79912.1"/>
    </source>
</evidence>
<evidence type="ECO:0000313" key="3">
    <source>
        <dbReference type="Proteomes" id="UP000095765"/>
    </source>
</evidence>
<proteinExistence type="predicted"/>
<protein>
    <submittedName>
        <fullName evidence="1">Domain of uncharacterized function (DUF955)</fullName>
    </submittedName>
    <submittedName>
        <fullName evidence="2">ImmA/IrrE family metallo-endopeptidase</fullName>
    </submittedName>
</protein>